<name>A0A1C4A9Z3_9BACI</name>
<keyword evidence="2" id="KW-1185">Reference proteome</keyword>
<evidence type="ECO:0000313" key="1">
    <source>
        <dbReference type="EMBL" id="SCB91418.1"/>
    </source>
</evidence>
<protein>
    <submittedName>
        <fullName evidence="1">Uncharacterized protein</fullName>
    </submittedName>
</protein>
<dbReference type="EMBL" id="FMAU01000001">
    <property type="protein sequence ID" value="SCB91418.1"/>
    <property type="molecule type" value="Genomic_DNA"/>
</dbReference>
<proteinExistence type="predicted"/>
<sequence length="137" mass="15813">MIRVQDETPAGEVANVRRVQLRRLAPRGHKLNGPRRQKTPSRPIHLMLVGAERAAYAFLFVQLQGLEAYVISQLVQEGKERLRGRFALCQLPLGKALPFFYPEAHQPPAESEVLHGNQQRQYKNKISFKDFQQRKKE</sequence>
<accession>A0A1C4A9Z3</accession>
<reference evidence="2" key="1">
    <citation type="submission" date="2016-08" db="EMBL/GenBank/DDBJ databases">
        <authorList>
            <person name="Varghese N."/>
            <person name="Submissions Spin"/>
        </authorList>
    </citation>
    <scope>NUCLEOTIDE SEQUENCE [LARGE SCALE GENOMIC DNA]</scope>
    <source>
        <strain evidence="2">SGD-1123</strain>
    </source>
</reference>
<gene>
    <name evidence="1" type="ORF">GA0061094_1365</name>
</gene>
<dbReference type="Proteomes" id="UP000181997">
    <property type="component" value="Unassembled WGS sequence"/>
</dbReference>
<organism evidence="1 2">
    <name type="scientific">[Bacillus] enclensis</name>
    <dbReference type="NCBI Taxonomy" id="1402860"/>
    <lineage>
        <taxon>Bacteria</taxon>
        <taxon>Bacillati</taxon>
        <taxon>Bacillota</taxon>
        <taxon>Bacilli</taxon>
        <taxon>Bacillales</taxon>
        <taxon>Bacillaceae</taxon>
        <taxon>Rossellomorea</taxon>
    </lineage>
</organism>
<dbReference type="AlphaFoldDB" id="A0A1C4A9Z3"/>
<evidence type="ECO:0000313" key="2">
    <source>
        <dbReference type="Proteomes" id="UP000181997"/>
    </source>
</evidence>